<dbReference type="STRING" id="1064535.MELS_0524"/>
<proteinExistence type="predicted"/>
<protein>
    <submittedName>
        <fullName evidence="2">Uncharacterized protein</fullName>
    </submittedName>
</protein>
<dbReference type="HOGENOM" id="CLU_2317001_0_0_9"/>
<accession>G0VMR9</accession>
<sequence>MMKKKILAGLAALVVIAGFSAFAATPAALEGSSSGTYGSGYTCYDNGNGYCRGPQACYDDHDNCYTGNGYCQGPRRGCRADGQRGCQGRQDCPAYSEQQ</sequence>
<dbReference type="EMBL" id="HE576794">
    <property type="protein sequence ID" value="CCC72747.1"/>
    <property type="molecule type" value="Genomic_DNA"/>
</dbReference>
<name>G0VMR9_MEGEL</name>
<organism evidence="2 3">
    <name type="scientific">Megasphaera elsdenii DSM 20460</name>
    <dbReference type="NCBI Taxonomy" id="1064535"/>
    <lineage>
        <taxon>Bacteria</taxon>
        <taxon>Bacillati</taxon>
        <taxon>Bacillota</taxon>
        <taxon>Negativicutes</taxon>
        <taxon>Veillonellales</taxon>
        <taxon>Veillonellaceae</taxon>
        <taxon>Megasphaera</taxon>
    </lineage>
</organism>
<dbReference type="GeneID" id="97491472"/>
<dbReference type="KEGG" id="med:MELS_0524"/>
<dbReference type="AlphaFoldDB" id="G0VMR9"/>
<evidence type="ECO:0000313" key="3">
    <source>
        <dbReference type="Proteomes" id="UP000010111"/>
    </source>
</evidence>
<keyword evidence="1" id="KW-0732">Signal</keyword>
<gene>
    <name evidence="2" type="ORF">MELS_0524</name>
</gene>
<feature type="chain" id="PRO_5003410940" evidence="1">
    <location>
        <begin position="24"/>
        <end position="99"/>
    </location>
</feature>
<dbReference type="Proteomes" id="UP000010111">
    <property type="component" value="Chromosome"/>
</dbReference>
<feature type="signal peptide" evidence="1">
    <location>
        <begin position="1"/>
        <end position="23"/>
    </location>
</feature>
<dbReference type="RefSeq" id="WP_014015491.1">
    <property type="nucleotide sequence ID" value="NC_015873.1"/>
</dbReference>
<evidence type="ECO:0000256" key="1">
    <source>
        <dbReference type="SAM" id="SignalP"/>
    </source>
</evidence>
<keyword evidence="3" id="KW-1185">Reference proteome</keyword>
<evidence type="ECO:0000313" key="2">
    <source>
        <dbReference type="EMBL" id="CCC72747.1"/>
    </source>
</evidence>
<reference evidence="2 3" key="1">
    <citation type="journal article" date="2011" name="J. Bacteriol.">
        <title>Genome Sequence of the Ruminal Bacterium Megasphaera elsdenii.</title>
        <authorList>
            <person name="Marx H."/>
            <person name="Graf A.B."/>
            <person name="Tatto N."/>
            <person name="Thallinger G.G."/>
            <person name="Mattanovich D."/>
            <person name="Sauer M."/>
        </authorList>
    </citation>
    <scope>NUCLEOTIDE SEQUENCE [LARGE SCALE GENOMIC DNA]</scope>
    <source>
        <strain evidence="2 3">DSM 20460</strain>
    </source>
</reference>